<feature type="non-terminal residue" evidence="2">
    <location>
        <position position="111"/>
    </location>
</feature>
<reference evidence="2 3" key="1">
    <citation type="submission" date="2018-02" db="EMBL/GenBank/DDBJ databases">
        <title>Genomic Reconstructions from Amazon Rainforest and Pasture Soil Reveal Novel Insights into the Physiology of Candidate Phyla in Tropical Sites.</title>
        <authorList>
            <person name="Kroeger M.E."/>
            <person name="Delmont T."/>
            <person name="Eren A.M."/>
            <person name="Guo J."/>
            <person name="Meyer K.M."/>
            <person name="Khan K."/>
            <person name="Rodrigues J.L.M."/>
            <person name="Bohannan B.J.M."/>
            <person name="Tringe S."/>
            <person name="Borges C.D."/>
            <person name="Tiedje J."/>
            <person name="Tsai S.M."/>
            <person name="Nusslein K."/>
        </authorList>
    </citation>
    <scope>NUCLEOTIDE SEQUENCE [LARGE SCALE GENOMIC DNA]</scope>
    <source>
        <strain evidence="2">Amazon FNV 2010 28 9</strain>
    </source>
</reference>
<protein>
    <submittedName>
        <fullName evidence="2">GDP-fucose synthetase</fullName>
    </submittedName>
</protein>
<organism evidence="2 3">
    <name type="scientific">Candidatus Cerribacteria bacterium 'Amazon FNV 2010 28 9'</name>
    <dbReference type="NCBI Taxonomy" id="2081795"/>
    <lineage>
        <taxon>Bacteria</taxon>
        <taxon>Candidatus Cerribacteria</taxon>
    </lineage>
</organism>
<evidence type="ECO:0000313" key="3">
    <source>
        <dbReference type="Proteomes" id="UP000246104"/>
    </source>
</evidence>
<accession>A0A317JMU9</accession>
<dbReference type="EMBL" id="PSRQ01000054">
    <property type="protein sequence ID" value="PWU22848.1"/>
    <property type="molecule type" value="Genomic_DNA"/>
</dbReference>
<dbReference type="GO" id="GO:0050577">
    <property type="term" value="F:GDP-L-fucose synthase activity"/>
    <property type="evidence" value="ECO:0007669"/>
    <property type="project" value="TreeGrafter"/>
</dbReference>
<gene>
    <name evidence="2" type="ORF">C5B42_05010</name>
</gene>
<dbReference type="SUPFAM" id="SSF51735">
    <property type="entry name" value="NAD(P)-binding Rossmann-fold domains"/>
    <property type="match status" value="1"/>
</dbReference>
<comment type="caution">
    <text evidence="2">The sequence shown here is derived from an EMBL/GenBank/DDBJ whole genome shotgun (WGS) entry which is preliminary data.</text>
</comment>
<dbReference type="Pfam" id="PF01370">
    <property type="entry name" value="Epimerase"/>
    <property type="match status" value="1"/>
</dbReference>
<dbReference type="AlphaFoldDB" id="A0A317JMU9"/>
<feature type="domain" description="NAD-dependent epimerase/dehydratase" evidence="1">
    <location>
        <begin position="11"/>
        <end position="110"/>
    </location>
</feature>
<dbReference type="PANTHER" id="PTHR43238:SF1">
    <property type="entry name" value="GDP-L-FUCOSE SYNTHASE"/>
    <property type="match status" value="1"/>
</dbReference>
<proteinExistence type="predicted"/>
<evidence type="ECO:0000259" key="1">
    <source>
        <dbReference type="Pfam" id="PF01370"/>
    </source>
</evidence>
<dbReference type="Proteomes" id="UP000246104">
    <property type="component" value="Unassembled WGS sequence"/>
</dbReference>
<dbReference type="InterPro" id="IPR036291">
    <property type="entry name" value="NAD(P)-bd_dom_sf"/>
</dbReference>
<name>A0A317JMU9_9BACT</name>
<dbReference type="InterPro" id="IPR001509">
    <property type="entry name" value="Epimerase_deHydtase"/>
</dbReference>
<dbReference type="PANTHER" id="PTHR43238">
    <property type="entry name" value="GDP-L-FUCOSE SYNTHASE"/>
    <property type="match status" value="1"/>
</dbReference>
<sequence>MKKLDLTQKKILLTGGAGFLGAHIVAQLKEKGVPSKNIIIPRSKTADLREKEVCARLVKKVNIVIHLAANVGGIGYNLENPGTLFYDNLLMGVFLMEEARKAGVEKFVAVG</sequence>
<evidence type="ECO:0000313" key="2">
    <source>
        <dbReference type="EMBL" id="PWU22848.1"/>
    </source>
</evidence>
<dbReference type="Gene3D" id="3.40.50.720">
    <property type="entry name" value="NAD(P)-binding Rossmann-like Domain"/>
    <property type="match status" value="1"/>
</dbReference>